<evidence type="ECO:0000256" key="1">
    <source>
        <dbReference type="ARBA" id="ARBA00001947"/>
    </source>
</evidence>
<dbReference type="GO" id="GO:0005615">
    <property type="term" value="C:extracellular space"/>
    <property type="evidence" value="ECO:0007669"/>
    <property type="project" value="TreeGrafter"/>
</dbReference>
<evidence type="ECO:0000256" key="7">
    <source>
        <dbReference type="ARBA" id="ARBA00022801"/>
    </source>
</evidence>
<keyword evidence="7" id="KW-0378">Hydrolase</keyword>
<dbReference type="FunFam" id="3.40.630.10:FF:000084">
    <property type="entry name" value="Carboxypeptidase B2"/>
    <property type="match status" value="1"/>
</dbReference>
<name>A0A090LI13_STRRB</name>
<dbReference type="Gene3D" id="3.40.630.10">
    <property type="entry name" value="Zn peptidases"/>
    <property type="match status" value="1"/>
</dbReference>
<evidence type="ECO:0000313" key="13">
    <source>
        <dbReference type="Proteomes" id="UP000035682"/>
    </source>
</evidence>
<dbReference type="GO" id="GO:0006508">
    <property type="term" value="P:proteolysis"/>
    <property type="evidence" value="ECO:0007669"/>
    <property type="project" value="UniProtKB-KW"/>
</dbReference>
<evidence type="ECO:0000256" key="2">
    <source>
        <dbReference type="ARBA" id="ARBA00005988"/>
    </source>
</evidence>
<evidence type="ECO:0000313" key="12">
    <source>
        <dbReference type="EMBL" id="CEF69456.1"/>
    </source>
</evidence>
<dbReference type="PANTHER" id="PTHR11705">
    <property type="entry name" value="PROTEASE FAMILY M14 CARBOXYPEPTIDASE A,B"/>
    <property type="match status" value="1"/>
</dbReference>
<comment type="similarity">
    <text evidence="2 10">Belongs to the peptidase M14 family.</text>
</comment>
<dbReference type="GO" id="GO:0004181">
    <property type="term" value="F:metallocarboxypeptidase activity"/>
    <property type="evidence" value="ECO:0007669"/>
    <property type="project" value="InterPro"/>
</dbReference>
<evidence type="ECO:0000256" key="6">
    <source>
        <dbReference type="ARBA" id="ARBA00022729"/>
    </source>
</evidence>
<dbReference type="PROSITE" id="PS52035">
    <property type="entry name" value="PEPTIDASE_M14"/>
    <property type="match status" value="1"/>
</dbReference>
<keyword evidence="4" id="KW-0645">Protease</keyword>
<dbReference type="WormBase" id="SRAE_2000410500">
    <property type="protein sequence ID" value="SRP08609"/>
    <property type="gene ID" value="WBGene00264333"/>
</dbReference>
<dbReference type="OMA" id="WITHSSI"/>
<dbReference type="AlphaFoldDB" id="A0A090LI13"/>
<dbReference type="RefSeq" id="XP_024508656.1">
    <property type="nucleotide sequence ID" value="XM_024642935.1"/>
</dbReference>
<keyword evidence="6" id="KW-0732">Signal</keyword>
<dbReference type="GO" id="GO:0008270">
    <property type="term" value="F:zinc ion binding"/>
    <property type="evidence" value="ECO:0007669"/>
    <property type="project" value="InterPro"/>
</dbReference>
<comment type="cofactor">
    <cofactor evidence="1">
        <name>Zn(2+)</name>
        <dbReference type="ChEBI" id="CHEBI:29105"/>
    </cofactor>
</comment>
<evidence type="ECO:0000256" key="5">
    <source>
        <dbReference type="ARBA" id="ARBA00022723"/>
    </source>
</evidence>
<keyword evidence="9" id="KW-0482">Metalloprotease</keyword>
<feature type="domain" description="Peptidase M14" evidence="11">
    <location>
        <begin position="1"/>
        <end position="266"/>
    </location>
</feature>
<dbReference type="SUPFAM" id="SSF53187">
    <property type="entry name" value="Zn-dependent exopeptidases"/>
    <property type="match status" value="1"/>
</dbReference>
<evidence type="ECO:0000256" key="10">
    <source>
        <dbReference type="PROSITE-ProRule" id="PRU01379"/>
    </source>
</evidence>
<dbReference type="GeneID" id="36381826"/>
<protein>
    <submittedName>
        <fullName evidence="12 14">Peptidase M14, carboxypeptidase A domain-containing protein</fullName>
    </submittedName>
</protein>
<evidence type="ECO:0000256" key="8">
    <source>
        <dbReference type="ARBA" id="ARBA00022833"/>
    </source>
</evidence>
<dbReference type="PROSITE" id="PS00132">
    <property type="entry name" value="CARBOXYPEPT_ZN_1"/>
    <property type="match status" value="1"/>
</dbReference>
<dbReference type="WBParaSite" id="SRAE_2000410500.1">
    <property type="protein sequence ID" value="SRAE_2000410500.1"/>
    <property type="gene ID" value="WBGene00264333"/>
</dbReference>
<dbReference type="Pfam" id="PF00246">
    <property type="entry name" value="Peptidase_M14"/>
    <property type="match status" value="1"/>
</dbReference>
<evidence type="ECO:0000256" key="9">
    <source>
        <dbReference type="ARBA" id="ARBA00023049"/>
    </source>
</evidence>
<dbReference type="EMBL" id="LN609529">
    <property type="protein sequence ID" value="CEF69456.1"/>
    <property type="molecule type" value="Genomic_DNA"/>
</dbReference>
<keyword evidence="5" id="KW-0479">Metal-binding</keyword>
<keyword evidence="3 12" id="KW-0121">Carboxypeptidase</keyword>
<sequence length="270" mass="31815">MYGESFEKKFMYYIKIGYSNGKKKPLVVIDAGIHAREWITHSSILIIAEHLINNINKYDKIFKKINVIIFPVLNPDGYVYTREKDRMWRGNRNININENCGVDINRNYPFKWSNSYWHCLTYPGTHGLSELETLYHSFFLKKNKNNIKGYISFHSYGRLILFPWTHTTEYEPKDYYEIVILGKKMKDKIKYHTNVSYQIGSASKLLYEAYGTTLDYIKSLGIKYTYVIELSPSFDDQQSGFVVNENEIKKIGNEALIAFNEMLYQVYSEL</sequence>
<reference evidence="12 13" key="1">
    <citation type="submission" date="2014-09" db="EMBL/GenBank/DDBJ databases">
        <authorList>
            <person name="Martin A.A."/>
        </authorList>
    </citation>
    <scope>NUCLEOTIDE SEQUENCE</scope>
    <source>
        <strain evidence="13">ED321</strain>
        <strain evidence="12">ED321 Heterogonic</strain>
    </source>
</reference>
<evidence type="ECO:0000313" key="15">
    <source>
        <dbReference type="WormBase" id="SRAE_2000410500"/>
    </source>
</evidence>
<reference evidence="14" key="2">
    <citation type="submission" date="2020-12" db="UniProtKB">
        <authorList>
            <consortium name="WormBaseParasite"/>
        </authorList>
    </citation>
    <scope>IDENTIFICATION</scope>
</reference>
<dbReference type="InterPro" id="IPR057246">
    <property type="entry name" value="CARBOXYPEPT_ZN_1"/>
</dbReference>
<keyword evidence="13" id="KW-1185">Reference proteome</keyword>
<dbReference type="OrthoDB" id="3626597at2759"/>
<evidence type="ECO:0000256" key="3">
    <source>
        <dbReference type="ARBA" id="ARBA00022645"/>
    </source>
</evidence>
<gene>
    <name evidence="12 14 15" type="ORF">SRAE_2000410500</name>
</gene>
<feature type="active site" description="Proton donor/acceptor" evidence="10">
    <location>
        <position position="229"/>
    </location>
</feature>
<proteinExistence type="inferred from homology"/>
<dbReference type="InterPro" id="IPR000834">
    <property type="entry name" value="Peptidase_M14"/>
</dbReference>
<organism evidence="12">
    <name type="scientific">Strongyloides ratti</name>
    <name type="common">Parasitic roundworm</name>
    <dbReference type="NCBI Taxonomy" id="34506"/>
    <lineage>
        <taxon>Eukaryota</taxon>
        <taxon>Metazoa</taxon>
        <taxon>Ecdysozoa</taxon>
        <taxon>Nematoda</taxon>
        <taxon>Chromadorea</taxon>
        <taxon>Rhabditida</taxon>
        <taxon>Tylenchina</taxon>
        <taxon>Panagrolaimomorpha</taxon>
        <taxon>Strongyloidoidea</taxon>
        <taxon>Strongyloididae</taxon>
        <taxon>Strongyloides</taxon>
    </lineage>
</organism>
<accession>A0A090LI13</accession>
<evidence type="ECO:0000256" key="4">
    <source>
        <dbReference type="ARBA" id="ARBA00022670"/>
    </source>
</evidence>
<dbReference type="CTD" id="36381826"/>
<dbReference type="Proteomes" id="UP000035682">
    <property type="component" value="Unplaced"/>
</dbReference>
<dbReference type="PANTHER" id="PTHR11705:SF143">
    <property type="entry name" value="SLL0236 PROTEIN"/>
    <property type="match status" value="1"/>
</dbReference>
<keyword evidence="8" id="KW-0862">Zinc</keyword>
<dbReference type="STRING" id="34506.A0A090LI13"/>
<evidence type="ECO:0000259" key="11">
    <source>
        <dbReference type="PROSITE" id="PS52035"/>
    </source>
</evidence>
<dbReference type="PRINTS" id="PR00765">
    <property type="entry name" value="CRBOXYPTASEA"/>
</dbReference>
<evidence type="ECO:0000313" key="14">
    <source>
        <dbReference type="WBParaSite" id="SRAE_2000410500.1"/>
    </source>
</evidence>
<dbReference type="SMART" id="SM00631">
    <property type="entry name" value="Zn_pept"/>
    <property type="match status" value="1"/>
</dbReference>